<dbReference type="SUPFAM" id="SSF49879">
    <property type="entry name" value="SMAD/FHA domain"/>
    <property type="match status" value="1"/>
</dbReference>
<dbReference type="Pfam" id="PF00498">
    <property type="entry name" value="FHA"/>
    <property type="match status" value="1"/>
</dbReference>
<dbReference type="InterPro" id="IPR036388">
    <property type="entry name" value="WH-like_DNA-bd_sf"/>
</dbReference>
<dbReference type="OrthoDB" id="1683123at2"/>
<dbReference type="CDD" id="cd00383">
    <property type="entry name" value="trans_reg_C"/>
    <property type="match status" value="1"/>
</dbReference>
<dbReference type="GO" id="GO:0003677">
    <property type="term" value="F:DNA binding"/>
    <property type="evidence" value="ECO:0007669"/>
    <property type="project" value="UniProtKB-UniRule"/>
</dbReference>
<evidence type="ECO:0000313" key="6">
    <source>
        <dbReference type="Proteomes" id="UP000322917"/>
    </source>
</evidence>
<dbReference type="Proteomes" id="UP000322917">
    <property type="component" value="Unassembled WGS sequence"/>
</dbReference>
<dbReference type="InterPro" id="IPR000253">
    <property type="entry name" value="FHA_dom"/>
</dbReference>
<dbReference type="SMART" id="SM00862">
    <property type="entry name" value="Trans_reg_C"/>
    <property type="match status" value="1"/>
</dbReference>
<evidence type="ECO:0000313" key="5">
    <source>
        <dbReference type="EMBL" id="SHJ30509.1"/>
    </source>
</evidence>
<keyword evidence="1 2" id="KW-0238">DNA-binding</keyword>
<dbReference type="SMART" id="SM00240">
    <property type="entry name" value="FHA"/>
    <property type="match status" value="1"/>
</dbReference>
<dbReference type="Gene3D" id="2.60.200.20">
    <property type="match status" value="1"/>
</dbReference>
<feature type="domain" description="FHA" evidence="3">
    <location>
        <begin position="28"/>
        <end position="80"/>
    </location>
</feature>
<dbReference type="InterPro" id="IPR008984">
    <property type="entry name" value="SMAD_FHA_dom_sf"/>
</dbReference>
<evidence type="ECO:0000259" key="3">
    <source>
        <dbReference type="PROSITE" id="PS50006"/>
    </source>
</evidence>
<sequence length="228" mass="25885">MQKQVWLVIERGEPFEIGTRLKLEPGELCLGRSSEKQQVDISFSNFLISRCHCCIYHHKDGLEVCDTGSKHGTFLNEKRLLSHKKYPILSGDRISLSMGVAVFRIVQSALDEVTIDLTQPVTVSSDGAGVILDDRKRECRIEGQPMPLTEKEWLFLKLLHDHANTAVAYERIKQAVWGERFNPEQEIVDVGADEMNSLVYRLRRKLGARAGLLKSVRAYGYMLEIAVK</sequence>
<dbReference type="CDD" id="cd00060">
    <property type="entry name" value="FHA"/>
    <property type="match status" value="1"/>
</dbReference>
<evidence type="ECO:0000256" key="1">
    <source>
        <dbReference type="ARBA" id="ARBA00023125"/>
    </source>
</evidence>
<accession>A0A1M6I7T8</accession>
<evidence type="ECO:0000256" key="2">
    <source>
        <dbReference type="PROSITE-ProRule" id="PRU01091"/>
    </source>
</evidence>
<dbReference type="PROSITE" id="PS50006">
    <property type="entry name" value="FHA_DOMAIN"/>
    <property type="match status" value="1"/>
</dbReference>
<protein>
    <submittedName>
        <fullName evidence="5">Transcriptional regulatory protein, C terminal</fullName>
    </submittedName>
</protein>
<dbReference type="RefSeq" id="WP_149734961.1">
    <property type="nucleotide sequence ID" value="NZ_FQZD01000016.1"/>
</dbReference>
<evidence type="ECO:0000259" key="4">
    <source>
        <dbReference type="PROSITE" id="PS51755"/>
    </source>
</evidence>
<organism evidence="5 6">
    <name type="scientific">Propionispora hippei DSM 15287</name>
    <dbReference type="NCBI Taxonomy" id="1123003"/>
    <lineage>
        <taxon>Bacteria</taxon>
        <taxon>Bacillati</taxon>
        <taxon>Bacillota</taxon>
        <taxon>Negativicutes</taxon>
        <taxon>Selenomonadales</taxon>
        <taxon>Sporomusaceae</taxon>
        <taxon>Propionispora</taxon>
    </lineage>
</organism>
<reference evidence="5 6" key="1">
    <citation type="submission" date="2016-11" db="EMBL/GenBank/DDBJ databases">
        <authorList>
            <person name="Varghese N."/>
            <person name="Submissions S."/>
        </authorList>
    </citation>
    <scope>NUCLEOTIDE SEQUENCE [LARGE SCALE GENOMIC DNA]</scope>
    <source>
        <strain evidence="5 6">DSM 15287</strain>
    </source>
</reference>
<gene>
    <name evidence="5" type="ORF">SAMN02745170_02214</name>
</gene>
<dbReference type="InterPro" id="IPR001867">
    <property type="entry name" value="OmpR/PhoB-type_DNA-bd"/>
</dbReference>
<proteinExistence type="predicted"/>
<dbReference type="AlphaFoldDB" id="A0A1M6I7T8"/>
<dbReference type="EMBL" id="FQZD01000016">
    <property type="protein sequence ID" value="SHJ30509.1"/>
    <property type="molecule type" value="Genomic_DNA"/>
</dbReference>
<dbReference type="GO" id="GO:0000160">
    <property type="term" value="P:phosphorelay signal transduction system"/>
    <property type="evidence" value="ECO:0007669"/>
    <property type="project" value="InterPro"/>
</dbReference>
<dbReference type="PROSITE" id="PS51755">
    <property type="entry name" value="OMPR_PHOB"/>
    <property type="match status" value="1"/>
</dbReference>
<name>A0A1M6I7T8_9FIRM</name>
<dbReference type="Pfam" id="PF00486">
    <property type="entry name" value="Trans_reg_C"/>
    <property type="match status" value="1"/>
</dbReference>
<feature type="domain" description="OmpR/PhoB-type" evidence="4">
    <location>
        <begin position="119"/>
        <end position="225"/>
    </location>
</feature>
<keyword evidence="6" id="KW-1185">Reference proteome</keyword>
<dbReference type="SUPFAM" id="SSF46894">
    <property type="entry name" value="C-terminal effector domain of the bipartite response regulators"/>
    <property type="match status" value="1"/>
</dbReference>
<feature type="DNA-binding region" description="OmpR/PhoB-type" evidence="2">
    <location>
        <begin position="119"/>
        <end position="225"/>
    </location>
</feature>
<dbReference type="GO" id="GO:0006355">
    <property type="term" value="P:regulation of DNA-templated transcription"/>
    <property type="evidence" value="ECO:0007669"/>
    <property type="project" value="InterPro"/>
</dbReference>
<dbReference type="InterPro" id="IPR016032">
    <property type="entry name" value="Sig_transdc_resp-reg_C-effctor"/>
</dbReference>
<dbReference type="Gene3D" id="1.10.10.10">
    <property type="entry name" value="Winged helix-like DNA-binding domain superfamily/Winged helix DNA-binding domain"/>
    <property type="match status" value="1"/>
</dbReference>